<dbReference type="GO" id="GO:0006508">
    <property type="term" value="P:proteolysis"/>
    <property type="evidence" value="ECO:0007669"/>
    <property type="project" value="UniProtKB-KW"/>
</dbReference>
<dbReference type="Proteomes" id="UP000694890">
    <property type="component" value="Linkage group LG24"/>
</dbReference>
<dbReference type="KEGG" id="lcf:127139265"/>
<dbReference type="GO" id="GO:0016579">
    <property type="term" value="P:protein deubiquitination"/>
    <property type="evidence" value="ECO:0007669"/>
    <property type="project" value="InterPro"/>
</dbReference>
<keyword evidence="1 5" id="KW-0378">Hydrolase</keyword>
<dbReference type="CDD" id="cd02257">
    <property type="entry name" value="Peptidase_C19"/>
    <property type="match status" value="1"/>
</dbReference>
<feature type="domain" description="USP" evidence="3">
    <location>
        <begin position="155"/>
        <end position="461"/>
    </location>
</feature>
<evidence type="ECO:0000256" key="2">
    <source>
        <dbReference type="SAM" id="MobiDB-lite"/>
    </source>
</evidence>
<dbReference type="InterPro" id="IPR018200">
    <property type="entry name" value="USP_CS"/>
</dbReference>
<evidence type="ECO:0000256" key="1">
    <source>
        <dbReference type="RuleBase" id="RU366025"/>
    </source>
</evidence>
<dbReference type="SUPFAM" id="SSF54001">
    <property type="entry name" value="Cysteine proteinases"/>
    <property type="match status" value="1"/>
</dbReference>
<dbReference type="AlphaFoldDB" id="A0AAJ8DKX7"/>
<proteinExistence type="inferred from homology"/>
<feature type="compositionally biased region" description="Basic and acidic residues" evidence="2">
    <location>
        <begin position="58"/>
        <end position="69"/>
    </location>
</feature>
<dbReference type="PROSITE" id="PS00973">
    <property type="entry name" value="USP_2"/>
    <property type="match status" value="1"/>
</dbReference>
<keyword evidence="1" id="KW-0833">Ubl conjugation pathway</keyword>
<keyword evidence="1" id="KW-0788">Thiol protease</keyword>
<dbReference type="InterPro" id="IPR038765">
    <property type="entry name" value="Papain-like_cys_pep_sf"/>
</dbReference>
<evidence type="ECO:0000313" key="4">
    <source>
        <dbReference type="Proteomes" id="UP000694890"/>
    </source>
</evidence>
<keyword evidence="1" id="KW-0645">Protease</keyword>
<evidence type="ECO:0000259" key="3">
    <source>
        <dbReference type="PROSITE" id="PS50235"/>
    </source>
</evidence>
<reference evidence="5" key="1">
    <citation type="submission" date="2025-08" db="UniProtKB">
        <authorList>
            <consortium name="RefSeq"/>
        </authorList>
    </citation>
    <scope>IDENTIFICATION</scope>
    <source>
        <tissue evidence="5">Brain</tissue>
    </source>
</reference>
<dbReference type="InterPro" id="IPR028889">
    <property type="entry name" value="USP"/>
</dbReference>
<comment type="catalytic activity">
    <reaction evidence="1">
        <text>Thiol-dependent hydrolysis of ester, thioester, amide, peptide and isopeptide bonds formed by the C-terminal Gly of ubiquitin (a 76-residue protein attached to proteins as an intracellular targeting signal).</text>
        <dbReference type="EC" id="3.4.19.12"/>
    </reaction>
</comment>
<dbReference type="PANTHER" id="PTHR24006:SF915">
    <property type="entry name" value="UBIQUITIN CARBOXYL-TERMINAL HYDROLASE-RELATED"/>
    <property type="match status" value="1"/>
</dbReference>
<feature type="compositionally biased region" description="Basic and acidic residues" evidence="2">
    <location>
        <begin position="117"/>
        <end position="127"/>
    </location>
</feature>
<dbReference type="PROSITE" id="PS00972">
    <property type="entry name" value="USP_1"/>
    <property type="match status" value="1"/>
</dbReference>
<organism evidence="4 5">
    <name type="scientific">Lates calcarifer</name>
    <name type="common">Barramundi</name>
    <name type="synonym">Holocentrus calcarifer</name>
    <dbReference type="NCBI Taxonomy" id="8187"/>
    <lineage>
        <taxon>Eukaryota</taxon>
        <taxon>Metazoa</taxon>
        <taxon>Chordata</taxon>
        <taxon>Craniata</taxon>
        <taxon>Vertebrata</taxon>
        <taxon>Euteleostomi</taxon>
        <taxon>Actinopterygii</taxon>
        <taxon>Neopterygii</taxon>
        <taxon>Teleostei</taxon>
        <taxon>Neoteleostei</taxon>
        <taxon>Acanthomorphata</taxon>
        <taxon>Carangaria</taxon>
        <taxon>Carangaria incertae sedis</taxon>
        <taxon>Centropomidae</taxon>
        <taxon>Lates</taxon>
    </lineage>
</organism>
<dbReference type="RefSeq" id="XP_050922900.1">
    <property type="nucleotide sequence ID" value="XM_051066943.1"/>
</dbReference>
<name>A0AAJ8DKX7_LATCA</name>
<dbReference type="EC" id="3.4.19.12" evidence="1"/>
<dbReference type="GO" id="GO:0004843">
    <property type="term" value="F:cysteine-type deubiquitinase activity"/>
    <property type="evidence" value="ECO:0007669"/>
    <property type="project" value="UniProtKB-UniRule"/>
</dbReference>
<accession>A0AAJ8DKX7</accession>
<dbReference type="InterPro" id="IPR050164">
    <property type="entry name" value="Peptidase_C19"/>
</dbReference>
<dbReference type="PROSITE" id="PS50235">
    <property type="entry name" value="USP_3"/>
    <property type="match status" value="1"/>
</dbReference>
<protein>
    <recommendedName>
        <fullName evidence="1">Ubiquitin carboxyl-terminal hydrolase</fullName>
        <ecNumber evidence="1">3.4.19.12</ecNumber>
    </recommendedName>
</protein>
<feature type="region of interest" description="Disordered" evidence="2">
    <location>
        <begin position="100"/>
        <end position="145"/>
    </location>
</feature>
<dbReference type="Pfam" id="PF00443">
    <property type="entry name" value="UCH"/>
    <property type="match status" value="1"/>
</dbReference>
<dbReference type="GO" id="GO:0005634">
    <property type="term" value="C:nucleus"/>
    <property type="evidence" value="ECO:0007669"/>
    <property type="project" value="TreeGrafter"/>
</dbReference>
<feature type="region of interest" description="Disordered" evidence="2">
    <location>
        <begin position="53"/>
        <end position="86"/>
    </location>
</feature>
<dbReference type="GeneID" id="127139265"/>
<dbReference type="PANTHER" id="PTHR24006">
    <property type="entry name" value="UBIQUITIN CARBOXYL-TERMINAL HYDROLASE"/>
    <property type="match status" value="1"/>
</dbReference>
<evidence type="ECO:0000313" key="5">
    <source>
        <dbReference type="RefSeq" id="XP_050922900.1"/>
    </source>
</evidence>
<gene>
    <name evidence="5" type="primary">LOC127139265</name>
</gene>
<dbReference type="GO" id="GO:0000082">
    <property type="term" value="P:G1/S transition of mitotic cell cycle"/>
    <property type="evidence" value="ECO:0007669"/>
    <property type="project" value="TreeGrafter"/>
</dbReference>
<sequence>MFKLTFYFSLCSIQPAVIELVADKIRSVPAPDAPSAIQDKDITAPLRYRLFGRPLTKTRKEDSKNEKENATTSDGKKKKKKKTKKGRWWRCSKKTCRVTPAPEEESPEKCRSPALERPAEEEGEPQKDGVVPQALPKEEEGGTRKKLRKDHLKCLGFPNPAQICYLNSSLQSLLTLEDFVKDIEHQEQVWSLVPEAAILRSFFNIREHHFSSDAQQKLRLLATFKKVVALWAPEFEDLQQKDAHEFLTSVLEQMRYWGPQLQVLAVGMGRTYRCPVEEHLVFKMQNTRTCKSCGAGSSREEDFTCLSLDLPPGGATVEKLLENYLMEEELEYRCNCGATTSGQRSSFTTLPRVLMLHLKRFKYTPTFELQKVHDPVVLQRELVVSSSEGAACYTLVSTISHIGGTTRSGHYICDGVDPDVGQVEVTDRWFTYNDAVVTTTSGASVCDRRQRSCYILFYQRQPED</sequence>
<feature type="compositionally biased region" description="Basic residues" evidence="2">
    <location>
        <begin position="76"/>
        <end position="86"/>
    </location>
</feature>
<dbReference type="Gene3D" id="3.90.70.10">
    <property type="entry name" value="Cysteine proteinases"/>
    <property type="match status" value="1"/>
</dbReference>
<dbReference type="GO" id="GO:0005829">
    <property type="term" value="C:cytosol"/>
    <property type="evidence" value="ECO:0007669"/>
    <property type="project" value="TreeGrafter"/>
</dbReference>
<dbReference type="InterPro" id="IPR001394">
    <property type="entry name" value="Peptidase_C19_UCH"/>
</dbReference>
<comment type="similarity">
    <text evidence="1">Belongs to the peptidase C19 family.</text>
</comment>